<feature type="compositionally biased region" description="Acidic residues" evidence="1">
    <location>
        <begin position="1"/>
        <end position="10"/>
    </location>
</feature>
<protein>
    <submittedName>
        <fullName evidence="2">Uncharacterized protein</fullName>
    </submittedName>
</protein>
<evidence type="ECO:0000313" key="3">
    <source>
        <dbReference type="Proteomes" id="UP001500936"/>
    </source>
</evidence>
<sequence>MANQENEDKEDIIRAKQAISPDGLADRSGADLPGSELPEEDIPDLPPNEYEDKYMTGDSIGENVREMNPNRNRDGKPDLDKPAYGGGH</sequence>
<evidence type="ECO:0000256" key="1">
    <source>
        <dbReference type="SAM" id="MobiDB-lite"/>
    </source>
</evidence>
<gene>
    <name evidence="2" type="ORF">GCM10023187_14340</name>
</gene>
<organism evidence="2 3">
    <name type="scientific">Nibrella viscosa</name>
    <dbReference type="NCBI Taxonomy" id="1084524"/>
    <lineage>
        <taxon>Bacteria</taxon>
        <taxon>Pseudomonadati</taxon>
        <taxon>Bacteroidota</taxon>
        <taxon>Cytophagia</taxon>
        <taxon>Cytophagales</taxon>
        <taxon>Spirosomataceae</taxon>
        <taxon>Nibrella</taxon>
    </lineage>
</organism>
<dbReference type="RefSeq" id="WP_345265412.1">
    <property type="nucleotide sequence ID" value="NZ_BAABHB010000002.1"/>
</dbReference>
<reference evidence="3" key="1">
    <citation type="journal article" date="2019" name="Int. J. Syst. Evol. Microbiol.">
        <title>The Global Catalogue of Microorganisms (GCM) 10K type strain sequencing project: providing services to taxonomists for standard genome sequencing and annotation.</title>
        <authorList>
            <consortium name="The Broad Institute Genomics Platform"/>
            <consortium name="The Broad Institute Genome Sequencing Center for Infectious Disease"/>
            <person name="Wu L."/>
            <person name="Ma J."/>
        </authorList>
    </citation>
    <scope>NUCLEOTIDE SEQUENCE [LARGE SCALE GENOMIC DNA]</scope>
    <source>
        <strain evidence="3">JCM 17925</strain>
    </source>
</reference>
<dbReference type="EMBL" id="BAABHB010000002">
    <property type="protein sequence ID" value="GAA4400805.1"/>
    <property type="molecule type" value="Genomic_DNA"/>
</dbReference>
<dbReference type="Proteomes" id="UP001500936">
    <property type="component" value="Unassembled WGS sequence"/>
</dbReference>
<accession>A0ABP8K5V5</accession>
<name>A0ABP8K5V5_9BACT</name>
<evidence type="ECO:0000313" key="2">
    <source>
        <dbReference type="EMBL" id="GAA4400805.1"/>
    </source>
</evidence>
<comment type="caution">
    <text evidence="2">The sequence shown here is derived from an EMBL/GenBank/DDBJ whole genome shotgun (WGS) entry which is preliminary data.</text>
</comment>
<proteinExistence type="predicted"/>
<keyword evidence="3" id="KW-1185">Reference proteome</keyword>
<feature type="region of interest" description="Disordered" evidence="1">
    <location>
        <begin position="1"/>
        <end position="88"/>
    </location>
</feature>
<feature type="compositionally biased region" description="Basic and acidic residues" evidence="1">
    <location>
        <begin position="71"/>
        <end position="81"/>
    </location>
</feature>